<dbReference type="Proteomes" id="UP000019148">
    <property type="component" value="Unassembled WGS sequence"/>
</dbReference>
<reference evidence="1 2" key="1">
    <citation type="submission" date="2013-12" db="EMBL/GenBank/DDBJ databases">
        <title>Comparative genomics of relapsing fever spirochetes.</title>
        <authorList>
            <person name="Schwan T.G."/>
            <person name="Raffel S.J."/>
            <person name="Porcella S.F."/>
        </authorList>
    </citation>
    <scope>NUCLEOTIDE SEQUENCE [LARGE SCALE GENOMIC DNA]</scope>
    <source>
        <strain evidence="1 2">CR2A</strain>
    </source>
</reference>
<dbReference type="PATRIC" id="fig|1432657.3.peg.1292"/>
<name>W6TKI7_9SPIR</name>
<proteinExistence type="predicted"/>
<dbReference type="AlphaFoldDB" id="W6TKI7"/>
<protein>
    <submittedName>
        <fullName evidence="1">Uncharacterized protein</fullName>
    </submittedName>
</protein>
<evidence type="ECO:0000313" key="1">
    <source>
        <dbReference type="EMBL" id="ETZ17784.1"/>
    </source>
</evidence>
<comment type="caution">
    <text evidence="1">The sequence shown here is derived from an EMBL/GenBank/DDBJ whole genome shotgun (WGS) entry which is preliminary data.</text>
</comment>
<sequence length="69" mass="8139">MNKIIPFIITLILPFNTLLSQQLPYPNNLQPKYEIIKGSFQESNYVIVKIKNKDLKFIISKPIYDKKIE</sequence>
<organism evidence="1 2">
    <name type="scientific">Borrelia duttonii CR2A</name>
    <dbReference type="NCBI Taxonomy" id="1432657"/>
    <lineage>
        <taxon>Bacteria</taxon>
        <taxon>Pseudomonadati</taxon>
        <taxon>Spirochaetota</taxon>
        <taxon>Spirochaetia</taxon>
        <taxon>Spirochaetales</taxon>
        <taxon>Borreliaceae</taxon>
        <taxon>Borrelia</taxon>
    </lineage>
</organism>
<dbReference type="EMBL" id="AZIT01000005">
    <property type="protein sequence ID" value="ETZ17784.1"/>
    <property type="molecule type" value="Genomic_DNA"/>
</dbReference>
<gene>
    <name evidence="1" type="ORF">BDCR2A_01314</name>
</gene>
<evidence type="ECO:0000313" key="2">
    <source>
        <dbReference type="Proteomes" id="UP000019148"/>
    </source>
</evidence>
<accession>W6TKI7</accession>